<comment type="caution">
    <text evidence="2">The sequence shown here is derived from an EMBL/GenBank/DDBJ whole genome shotgun (WGS) entry which is preliminary data.</text>
</comment>
<gene>
    <name evidence="2" type="ORF">COU23_03470</name>
</gene>
<protein>
    <recommendedName>
        <fullName evidence="4">DUF304 domain-containing protein</fullName>
    </recommendedName>
</protein>
<proteinExistence type="predicted"/>
<accession>A0A2M6W9W5</accession>
<sequence length="220" mass="25487">MSFYSKNLRDNEQIIAIIRRNWLTYLPKIVLAFILFFIPFFFMFPLIAWGEIGQIILALLLALALFYLFKLLALSYFNCLIITTERLIDFSQNKTLERTVKETDFMNISEVSYKIKGILPMISRAGNLEIKLKSAGQEPSLIIKGVSSPEKVQNIILDLKKLAEEEMRIKKDRSVASETYQQILMKIKNDIGQEGIERLLNSLHSEKSSNKDENDLEFLR</sequence>
<evidence type="ECO:0008006" key="4">
    <source>
        <dbReference type="Google" id="ProtNLM"/>
    </source>
</evidence>
<name>A0A2M6W9W5_9BACT</name>
<keyword evidence="1" id="KW-0472">Membrane</keyword>
<feature type="transmembrane region" description="Helical" evidence="1">
    <location>
        <begin position="55"/>
        <end position="77"/>
    </location>
</feature>
<reference evidence="3" key="1">
    <citation type="submission" date="2017-09" db="EMBL/GenBank/DDBJ databases">
        <title>Depth-based differentiation of microbial function through sediment-hosted aquifers and enrichment of novel symbionts in the deep terrestrial subsurface.</title>
        <authorList>
            <person name="Probst A.J."/>
            <person name="Ladd B."/>
            <person name="Jarett J.K."/>
            <person name="Geller-Mcgrath D.E."/>
            <person name="Sieber C.M.K."/>
            <person name="Emerson J.B."/>
            <person name="Anantharaman K."/>
            <person name="Thomas B.C."/>
            <person name="Malmstrom R."/>
            <person name="Stieglmeier M."/>
            <person name="Klingl A."/>
            <person name="Woyke T."/>
            <person name="Ryan C.M."/>
            <person name="Banfield J.F."/>
        </authorList>
    </citation>
    <scope>NUCLEOTIDE SEQUENCE [LARGE SCALE GENOMIC DNA]</scope>
</reference>
<dbReference type="EMBL" id="PFBP01000056">
    <property type="protein sequence ID" value="PIT89531.1"/>
    <property type="molecule type" value="Genomic_DNA"/>
</dbReference>
<feature type="transmembrane region" description="Helical" evidence="1">
    <location>
        <begin position="29"/>
        <end position="49"/>
    </location>
</feature>
<evidence type="ECO:0000313" key="2">
    <source>
        <dbReference type="EMBL" id="PIT89531.1"/>
    </source>
</evidence>
<keyword evidence="1" id="KW-0812">Transmembrane</keyword>
<dbReference type="AlphaFoldDB" id="A0A2M6W9W5"/>
<evidence type="ECO:0000256" key="1">
    <source>
        <dbReference type="SAM" id="Phobius"/>
    </source>
</evidence>
<organism evidence="2 3">
    <name type="scientific">Candidatus Kuenenbacteria bacterium CG10_big_fil_rev_8_21_14_0_10_36_11</name>
    <dbReference type="NCBI Taxonomy" id="1974618"/>
    <lineage>
        <taxon>Bacteria</taxon>
        <taxon>Candidatus Kueneniibacteriota</taxon>
    </lineage>
</organism>
<keyword evidence="1" id="KW-1133">Transmembrane helix</keyword>
<dbReference type="Proteomes" id="UP000231464">
    <property type="component" value="Unassembled WGS sequence"/>
</dbReference>
<evidence type="ECO:0000313" key="3">
    <source>
        <dbReference type="Proteomes" id="UP000231464"/>
    </source>
</evidence>